<dbReference type="EMBL" id="JAYMYS010000001">
    <property type="protein sequence ID" value="KAK7411956.1"/>
    <property type="molecule type" value="Genomic_DNA"/>
</dbReference>
<evidence type="ECO:0000313" key="11">
    <source>
        <dbReference type="Proteomes" id="UP001386955"/>
    </source>
</evidence>
<reference evidence="10 11" key="1">
    <citation type="submission" date="2024-01" db="EMBL/GenBank/DDBJ databases">
        <title>The genomes of 5 underutilized Papilionoideae crops provide insights into root nodulation and disease resistanc.</title>
        <authorList>
            <person name="Jiang F."/>
        </authorList>
    </citation>
    <scope>NUCLEOTIDE SEQUENCE [LARGE SCALE GENOMIC DNA]</scope>
    <source>
        <strain evidence="10">DUOXIRENSHENG_FW03</strain>
        <tissue evidence="10">Leaves</tissue>
    </source>
</reference>
<feature type="transmembrane region" description="Helical" evidence="8">
    <location>
        <begin position="480"/>
        <end position="508"/>
    </location>
</feature>
<comment type="function">
    <text evidence="8">May act as a component of the auxin efflux carrier.</text>
</comment>
<comment type="caution">
    <text evidence="10">The sequence shown here is derived from an EMBL/GenBank/DDBJ whole genome shotgun (WGS) entry which is preliminary data.</text>
</comment>
<evidence type="ECO:0000256" key="7">
    <source>
        <dbReference type="ARBA" id="ARBA00023294"/>
    </source>
</evidence>
<dbReference type="GO" id="GO:0010329">
    <property type="term" value="F:auxin efflux transmembrane transporter activity"/>
    <property type="evidence" value="ECO:0007669"/>
    <property type="project" value="TreeGrafter"/>
</dbReference>
<comment type="subcellular location">
    <subcellularLocation>
        <location evidence="1 8">Membrane</location>
        <topology evidence="1 8">Multi-pass membrane protein</topology>
    </subcellularLocation>
</comment>
<dbReference type="GO" id="GO:0005783">
    <property type="term" value="C:endoplasmic reticulum"/>
    <property type="evidence" value="ECO:0007669"/>
    <property type="project" value="TreeGrafter"/>
</dbReference>
<comment type="similarity">
    <text evidence="2 8">Belongs to the auxin efflux carrier (TC 2.A.69.1) family.</text>
</comment>
<evidence type="ECO:0000256" key="8">
    <source>
        <dbReference type="RuleBase" id="RU362108"/>
    </source>
</evidence>
<dbReference type="AlphaFoldDB" id="A0AAN9TD60"/>
<feature type="compositionally biased region" description="Polar residues" evidence="9">
    <location>
        <begin position="340"/>
        <end position="350"/>
    </location>
</feature>
<feature type="transmembrane region" description="Helical" evidence="8">
    <location>
        <begin position="132"/>
        <end position="152"/>
    </location>
</feature>
<accession>A0AAN9TD60</accession>
<feature type="region of interest" description="Disordered" evidence="9">
    <location>
        <begin position="329"/>
        <end position="353"/>
    </location>
</feature>
<dbReference type="GO" id="GO:0005886">
    <property type="term" value="C:plasma membrane"/>
    <property type="evidence" value="ECO:0007669"/>
    <property type="project" value="TreeGrafter"/>
</dbReference>
<keyword evidence="3 8" id="KW-0813">Transport</keyword>
<proteinExistence type="inferred from homology"/>
<sequence>MINGEDIYNVVAALVPLYMALILAYGSVRWWKVFTPEQCSGINRFVSVFAVPFLSFHLISGNNPYTMNLRFLAADSLQKIVILVALILWSTFTKWGSIDWTITLFSLSTLPNTLVMGIPLLKAMYGGFTADLMVQVVVFQSVIWYTLLLIMFEYRGAKLLISEQFPNTAGAIATVRVDSSVGSLNGEDPLEAEATIGESGELHVVVRSMSRSGSVASSFPKSYSTPRPTNLIGIEIHSVGSYREQGMQSSSVKSVGFQEGVTNMEETKCLRSNSIEDGFLTSLPKATRSNSGGQRNKDISGETESLTHMLVSSPSSDVNMGHALNRVGSSASQTIGSSSVPNFPHQTSASIDEHEPEIEEVLEQSIMASQNEMSTEGSDANKKTQKPRASVILKLILIMVWKNLIRNPNTYASVIGLVWSLIFFRWNIKMPTIVKGSIEIMSNTGLGMAMFSLGLFMALQPKIITCGKAKASISMGIRFLVGPAVIIATSKIMAIHGVLIKVTIVQAALPQGIVPFVFAKEYNLHPDILSTSVIFGMVIALPVTIIYYVVLGVI</sequence>
<dbReference type="GO" id="GO:0009734">
    <property type="term" value="P:auxin-activated signaling pathway"/>
    <property type="evidence" value="ECO:0007669"/>
    <property type="project" value="UniProtKB-UniRule"/>
</dbReference>
<protein>
    <recommendedName>
        <fullName evidence="8">Auxin efflux carrier component</fullName>
    </recommendedName>
</protein>
<dbReference type="NCBIfam" id="TIGR00946">
    <property type="entry name" value="2a69"/>
    <property type="match status" value="1"/>
</dbReference>
<comment type="caution">
    <text evidence="8">Lacks conserved residue(s) required for the propagation of feature annotation.</text>
</comment>
<keyword evidence="7 8" id="KW-0927">Auxin signaling pathway</keyword>
<name>A0AAN9TD60_PSOTE</name>
<dbReference type="Proteomes" id="UP001386955">
    <property type="component" value="Unassembled WGS sequence"/>
</dbReference>
<evidence type="ECO:0000256" key="9">
    <source>
        <dbReference type="SAM" id="MobiDB-lite"/>
    </source>
</evidence>
<feature type="transmembrane region" description="Helical" evidence="8">
    <location>
        <begin position="440"/>
        <end position="459"/>
    </location>
</feature>
<keyword evidence="5 8" id="KW-1133">Transmembrane helix</keyword>
<feature type="transmembrane region" description="Helical" evidence="8">
    <location>
        <begin position="6"/>
        <end position="28"/>
    </location>
</feature>
<feature type="compositionally biased region" description="Low complexity" evidence="9">
    <location>
        <begin position="329"/>
        <end position="339"/>
    </location>
</feature>
<dbReference type="InterPro" id="IPR014024">
    <property type="entry name" value="Auxin_eff_plant"/>
</dbReference>
<evidence type="ECO:0000256" key="1">
    <source>
        <dbReference type="ARBA" id="ARBA00004141"/>
    </source>
</evidence>
<keyword evidence="11" id="KW-1185">Reference proteome</keyword>
<feature type="transmembrane region" description="Helical" evidence="8">
    <location>
        <begin position="40"/>
        <end position="59"/>
    </location>
</feature>
<feature type="region of interest" description="Disordered" evidence="9">
    <location>
        <begin position="282"/>
        <end position="302"/>
    </location>
</feature>
<evidence type="ECO:0000256" key="3">
    <source>
        <dbReference type="ARBA" id="ARBA00022448"/>
    </source>
</evidence>
<evidence type="ECO:0000256" key="4">
    <source>
        <dbReference type="ARBA" id="ARBA00022692"/>
    </source>
</evidence>
<evidence type="ECO:0000256" key="5">
    <source>
        <dbReference type="ARBA" id="ARBA00022989"/>
    </source>
</evidence>
<dbReference type="GO" id="GO:0009926">
    <property type="term" value="P:auxin polar transport"/>
    <property type="evidence" value="ECO:0007669"/>
    <property type="project" value="TreeGrafter"/>
</dbReference>
<keyword evidence="4 8" id="KW-0812">Transmembrane</keyword>
<dbReference type="Pfam" id="PF03547">
    <property type="entry name" value="Mem_trans"/>
    <property type="match status" value="1"/>
</dbReference>
<dbReference type="InterPro" id="IPR051107">
    <property type="entry name" value="Auxin_Efflux_Carrier"/>
</dbReference>
<dbReference type="InterPro" id="IPR004776">
    <property type="entry name" value="Mem_transp_PIN-like"/>
</dbReference>
<keyword evidence="6 8" id="KW-0472">Membrane</keyword>
<feature type="transmembrane region" description="Helical" evidence="8">
    <location>
        <begin position="409"/>
        <end position="428"/>
    </location>
</feature>
<dbReference type="PANTHER" id="PTHR31752:SF4">
    <property type="entry name" value="AUXIN EFFLUX CARRIER COMPONENT 2"/>
    <property type="match status" value="1"/>
</dbReference>
<feature type="transmembrane region" description="Helical" evidence="8">
    <location>
        <begin position="528"/>
        <end position="550"/>
    </location>
</feature>
<dbReference type="PANTHER" id="PTHR31752">
    <property type="entry name" value="AUXIN EFFLUX CARRIER COMPONENT 1B-RELATED"/>
    <property type="match status" value="1"/>
</dbReference>
<evidence type="ECO:0000256" key="2">
    <source>
        <dbReference type="ARBA" id="ARBA00009177"/>
    </source>
</evidence>
<evidence type="ECO:0000256" key="6">
    <source>
        <dbReference type="ARBA" id="ARBA00023136"/>
    </source>
</evidence>
<evidence type="ECO:0000313" key="10">
    <source>
        <dbReference type="EMBL" id="KAK7411956.1"/>
    </source>
</evidence>
<gene>
    <name evidence="10" type="ORF">VNO78_03401</name>
</gene>
<organism evidence="10 11">
    <name type="scientific">Psophocarpus tetragonolobus</name>
    <name type="common">Winged bean</name>
    <name type="synonym">Dolichos tetragonolobus</name>
    <dbReference type="NCBI Taxonomy" id="3891"/>
    <lineage>
        <taxon>Eukaryota</taxon>
        <taxon>Viridiplantae</taxon>
        <taxon>Streptophyta</taxon>
        <taxon>Embryophyta</taxon>
        <taxon>Tracheophyta</taxon>
        <taxon>Spermatophyta</taxon>
        <taxon>Magnoliopsida</taxon>
        <taxon>eudicotyledons</taxon>
        <taxon>Gunneridae</taxon>
        <taxon>Pentapetalae</taxon>
        <taxon>rosids</taxon>
        <taxon>fabids</taxon>
        <taxon>Fabales</taxon>
        <taxon>Fabaceae</taxon>
        <taxon>Papilionoideae</taxon>
        <taxon>50 kb inversion clade</taxon>
        <taxon>NPAAA clade</taxon>
        <taxon>indigoferoid/millettioid clade</taxon>
        <taxon>Phaseoleae</taxon>
        <taxon>Psophocarpus</taxon>
    </lineage>
</organism>